<dbReference type="STRING" id="1034345.GCA_000236865_01215"/>
<evidence type="ECO:0000256" key="4">
    <source>
        <dbReference type="ARBA" id="ARBA00023027"/>
    </source>
</evidence>
<reference evidence="7 8" key="1">
    <citation type="journal article" date="2018" name="Elife">
        <title>Discovery and characterization of a prevalent human gut bacterial enzyme sufficient for the inactivation of a family of plant toxins.</title>
        <authorList>
            <person name="Koppel N."/>
            <person name="Bisanz J.E."/>
            <person name="Pandelia M.E."/>
            <person name="Turnbaugh P.J."/>
            <person name="Balskus E.P."/>
        </authorList>
    </citation>
    <scope>NUCLEOTIDE SEQUENCE [LARGE SCALE GENOMIC DNA]</scope>
    <source>
        <strain evidence="8">anaerobia AP69FAA</strain>
    </source>
</reference>
<keyword evidence="4 6" id="KW-0520">NAD</keyword>
<feature type="binding site" evidence="6">
    <location>
        <begin position="154"/>
        <end position="155"/>
    </location>
    <ligand>
        <name>NAD(+)</name>
        <dbReference type="ChEBI" id="CHEBI:57540"/>
    </ligand>
</feature>
<dbReference type="GO" id="GO:0046872">
    <property type="term" value="F:metal ion binding"/>
    <property type="evidence" value="ECO:0007669"/>
    <property type="project" value="UniProtKB-UniRule"/>
</dbReference>
<comment type="catalytic activity">
    <reaction evidence="5 6">
        <text>NAD(+) + ATP = ADP + NADP(+) + H(+)</text>
        <dbReference type="Rhea" id="RHEA:18629"/>
        <dbReference type="ChEBI" id="CHEBI:15378"/>
        <dbReference type="ChEBI" id="CHEBI:30616"/>
        <dbReference type="ChEBI" id="CHEBI:57540"/>
        <dbReference type="ChEBI" id="CHEBI:58349"/>
        <dbReference type="ChEBI" id="CHEBI:456216"/>
        <dbReference type="EC" id="2.7.1.23"/>
    </reaction>
</comment>
<feature type="binding site" evidence="6">
    <location>
        <position position="71"/>
    </location>
    <ligand>
        <name>NAD(+)</name>
        <dbReference type="ChEBI" id="CHEBI:57540"/>
    </ligand>
</feature>
<protein>
    <recommendedName>
        <fullName evidence="6">NAD kinase</fullName>
        <ecNumber evidence="6">2.7.1.23</ecNumber>
    </recommendedName>
    <alternativeName>
        <fullName evidence="6">ATP-dependent NAD kinase</fullName>
    </alternativeName>
</protein>
<dbReference type="GO" id="GO:0006741">
    <property type="term" value="P:NADP+ biosynthetic process"/>
    <property type="evidence" value="ECO:0007669"/>
    <property type="project" value="UniProtKB-UniRule"/>
</dbReference>
<keyword evidence="3 6" id="KW-0521">NADP</keyword>
<keyword evidence="8" id="KW-1185">Reference proteome</keyword>
<comment type="function">
    <text evidence="6">Involved in the regulation of the intracellular balance of NAD and NADP, and is a key enzyme in the biosynthesis of NADP. Catalyzes specifically the phosphorylation on 2'-hydroxyl of the adenosine moiety of NAD to yield NADP.</text>
</comment>
<name>A0A369LF40_9ACTN</name>
<evidence type="ECO:0000256" key="6">
    <source>
        <dbReference type="HAMAP-Rule" id="MF_00361"/>
    </source>
</evidence>
<dbReference type="GO" id="GO:0005524">
    <property type="term" value="F:ATP binding"/>
    <property type="evidence" value="ECO:0007669"/>
    <property type="project" value="UniProtKB-KW"/>
</dbReference>
<comment type="cofactor">
    <cofactor evidence="6">
        <name>a divalent metal cation</name>
        <dbReference type="ChEBI" id="CHEBI:60240"/>
    </cofactor>
</comment>
<dbReference type="EMBL" id="PPTP01000002">
    <property type="protein sequence ID" value="RDB56836.1"/>
    <property type="molecule type" value="Genomic_DNA"/>
</dbReference>
<dbReference type="Pfam" id="PF20143">
    <property type="entry name" value="NAD_kinase_C"/>
    <property type="match status" value="1"/>
</dbReference>
<dbReference type="SUPFAM" id="SSF111331">
    <property type="entry name" value="NAD kinase/diacylglycerol kinase-like"/>
    <property type="match status" value="1"/>
</dbReference>
<dbReference type="InterPro" id="IPR016064">
    <property type="entry name" value="NAD/diacylglycerol_kinase_sf"/>
</dbReference>
<dbReference type="AlphaFoldDB" id="A0A369LF40"/>
<evidence type="ECO:0000256" key="3">
    <source>
        <dbReference type="ARBA" id="ARBA00022857"/>
    </source>
</evidence>
<feature type="binding site" evidence="6">
    <location>
        <position position="219"/>
    </location>
    <ligand>
        <name>NAD(+)</name>
        <dbReference type="ChEBI" id="CHEBI:57540"/>
    </ligand>
</feature>
<organism evidence="7 8">
    <name type="scientific">Senegalimassilia anaerobia</name>
    <dbReference type="NCBI Taxonomy" id="1473216"/>
    <lineage>
        <taxon>Bacteria</taxon>
        <taxon>Bacillati</taxon>
        <taxon>Actinomycetota</taxon>
        <taxon>Coriobacteriia</taxon>
        <taxon>Coriobacteriales</taxon>
        <taxon>Coriobacteriaceae</taxon>
        <taxon>Senegalimassilia</taxon>
    </lineage>
</organism>
<dbReference type="InterPro" id="IPR017438">
    <property type="entry name" value="ATP-NAD_kinase_N"/>
</dbReference>
<sequence>MHILIVRNNSNSQAIDASLLLVTYLATQRIDYTVVDSSKLASPLAAPELSDLFEHGVDMAVALGGDGTILRTARQVGFHGTPILGINYGRLGFLANPNESGVMEPLVAALSGDAAHEVRTNLDIRVVCEGEADPYADDGAGAEPDEPRNFFALNEVAVTRGANGRIIDFGLGVSGSHLANMRGDGLVVASATGSTAYALSAGGPLVAPGFTGLVAVPIAPHTLHSRAVVTAPSDVVEMDLSENQDDRNATLFIDGELVELDRPLRRLYVRRGDVPTTLLRYKDEGFYNHAAKVFF</sequence>
<feature type="binding site" evidence="6">
    <location>
        <begin position="66"/>
        <end position="67"/>
    </location>
    <ligand>
        <name>NAD(+)</name>
        <dbReference type="ChEBI" id="CHEBI:57540"/>
    </ligand>
</feature>
<dbReference type="GO" id="GO:0051287">
    <property type="term" value="F:NAD binding"/>
    <property type="evidence" value="ECO:0007669"/>
    <property type="project" value="UniProtKB-ARBA"/>
</dbReference>
<dbReference type="RefSeq" id="WP_114620298.1">
    <property type="nucleotide sequence ID" value="NZ_PPTP01000002.1"/>
</dbReference>
<proteinExistence type="inferred from homology"/>
<dbReference type="InterPro" id="IPR017437">
    <property type="entry name" value="ATP-NAD_kinase_PpnK-typ_C"/>
</dbReference>
<evidence type="ECO:0000256" key="2">
    <source>
        <dbReference type="ARBA" id="ARBA00022777"/>
    </source>
</evidence>
<gene>
    <name evidence="6" type="primary">nadK</name>
    <name evidence="7" type="ORF">C1880_03545</name>
</gene>
<dbReference type="Gene3D" id="3.40.50.10330">
    <property type="entry name" value="Probable inorganic polyphosphate/atp-NAD kinase, domain 1"/>
    <property type="match status" value="1"/>
</dbReference>
<comment type="similarity">
    <text evidence="6">Belongs to the NAD kinase family.</text>
</comment>
<feature type="binding site" evidence="6">
    <location>
        <position position="184"/>
    </location>
    <ligand>
        <name>NAD(+)</name>
        <dbReference type="ChEBI" id="CHEBI:57540"/>
    </ligand>
</feature>
<evidence type="ECO:0000313" key="8">
    <source>
        <dbReference type="Proteomes" id="UP000253792"/>
    </source>
</evidence>
<dbReference type="Gene3D" id="2.60.200.30">
    <property type="entry name" value="Probable inorganic polyphosphate/atp-NAD kinase, domain 2"/>
    <property type="match status" value="1"/>
</dbReference>
<dbReference type="PANTHER" id="PTHR20275">
    <property type="entry name" value="NAD KINASE"/>
    <property type="match status" value="1"/>
</dbReference>
<dbReference type="HAMAP" id="MF_00361">
    <property type="entry name" value="NAD_kinase"/>
    <property type="match status" value="1"/>
</dbReference>
<dbReference type="GO" id="GO:0003951">
    <property type="term" value="F:NAD+ kinase activity"/>
    <property type="evidence" value="ECO:0007669"/>
    <property type="project" value="UniProtKB-UniRule"/>
</dbReference>
<keyword evidence="1 6" id="KW-0808">Transferase</keyword>
<dbReference type="Pfam" id="PF01513">
    <property type="entry name" value="NAD_kinase"/>
    <property type="match status" value="1"/>
</dbReference>
<feature type="binding site" evidence="6">
    <location>
        <position position="182"/>
    </location>
    <ligand>
        <name>NAD(+)</name>
        <dbReference type="ChEBI" id="CHEBI:57540"/>
    </ligand>
</feature>
<dbReference type="GO" id="GO:0019674">
    <property type="term" value="P:NAD+ metabolic process"/>
    <property type="evidence" value="ECO:0007669"/>
    <property type="project" value="InterPro"/>
</dbReference>
<dbReference type="EC" id="2.7.1.23" evidence="6"/>
<comment type="caution">
    <text evidence="7">The sequence shown here is derived from an EMBL/GenBank/DDBJ whole genome shotgun (WGS) entry which is preliminary data.</text>
</comment>
<keyword evidence="6" id="KW-0547">Nucleotide-binding</keyword>
<accession>A0A369LF40</accession>
<evidence type="ECO:0000256" key="5">
    <source>
        <dbReference type="ARBA" id="ARBA00047925"/>
    </source>
</evidence>
<feature type="binding site" evidence="6">
    <location>
        <begin position="195"/>
        <end position="200"/>
    </location>
    <ligand>
        <name>NAD(+)</name>
        <dbReference type="ChEBI" id="CHEBI:57540"/>
    </ligand>
</feature>
<feature type="binding site" evidence="6">
    <location>
        <position position="165"/>
    </location>
    <ligand>
        <name>NAD(+)</name>
        <dbReference type="ChEBI" id="CHEBI:57540"/>
    </ligand>
</feature>
<keyword evidence="6" id="KW-0963">Cytoplasm</keyword>
<evidence type="ECO:0000313" key="7">
    <source>
        <dbReference type="EMBL" id="RDB56836.1"/>
    </source>
</evidence>
<dbReference type="PANTHER" id="PTHR20275:SF0">
    <property type="entry name" value="NAD KINASE"/>
    <property type="match status" value="1"/>
</dbReference>
<keyword evidence="6" id="KW-0067">ATP-binding</keyword>
<dbReference type="InterPro" id="IPR002504">
    <property type="entry name" value="NADK"/>
</dbReference>
<feature type="active site" description="Proton acceptor" evidence="6">
    <location>
        <position position="66"/>
    </location>
</feature>
<comment type="caution">
    <text evidence="6">Lacks conserved residue(s) required for the propagation of feature annotation.</text>
</comment>
<keyword evidence="2 6" id="KW-0418">Kinase</keyword>
<dbReference type="GO" id="GO:0005737">
    <property type="term" value="C:cytoplasm"/>
    <property type="evidence" value="ECO:0007669"/>
    <property type="project" value="UniProtKB-SubCell"/>
</dbReference>
<dbReference type="Proteomes" id="UP000253792">
    <property type="component" value="Unassembled WGS sequence"/>
</dbReference>
<evidence type="ECO:0000256" key="1">
    <source>
        <dbReference type="ARBA" id="ARBA00022679"/>
    </source>
</evidence>
<dbReference type="OrthoDB" id="9774737at2"/>
<comment type="subcellular location">
    <subcellularLocation>
        <location evidence="6">Cytoplasm</location>
    </subcellularLocation>
</comment>